<keyword evidence="1 2" id="KW-0597">Phosphoprotein</keyword>
<dbReference type="Gene3D" id="3.40.50.2300">
    <property type="match status" value="1"/>
</dbReference>
<proteinExistence type="predicted"/>
<evidence type="ECO:0000313" key="4">
    <source>
        <dbReference type="EMBL" id="MBT2188343.1"/>
    </source>
</evidence>
<sequence length="134" mass="14520">MNSDIGNVSERPIILLVEDEPSVRRSLQLLLHAKGYDIRSYASSAALIGDPLAGEAVCLITDYRMPEIDGLAVLRALRAQGWHKPAILITAYHSPELVQQATGEGFSDVLEKPLREHMLADAIARATAPVPPAL</sequence>
<evidence type="ECO:0000256" key="1">
    <source>
        <dbReference type="ARBA" id="ARBA00022553"/>
    </source>
</evidence>
<reference evidence="4" key="1">
    <citation type="submission" date="2021-05" db="EMBL/GenBank/DDBJ databases">
        <title>Genome of Sphingobium sp. strain.</title>
        <authorList>
            <person name="Fan R."/>
        </authorList>
    </citation>
    <scope>NUCLEOTIDE SEQUENCE</scope>
    <source>
        <strain evidence="4">H33</strain>
    </source>
</reference>
<dbReference type="AlphaFoldDB" id="A0A9X1DF05"/>
<evidence type="ECO:0000259" key="3">
    <source>
        <dbReference type="PROSITE" id="PS50110"/>
    </source>
</evidence>
<dbReference type="PROSITE" id="PS50110">
    <property type="entry name" value="RESPONSE_REGULATORY"/>
    <property type="match status" value="1"/>
</dbReference>
<comment type="caution">
    <text evidence="4">The sequence shown here is derived from an EMBL/GenBank/DDBJ whole genome shotgun (WGS) entry which is preliminary data.</text>
</comment>
<dbReference type="InterPro" id="IPR011006">
    <property type="entry name" value="CheY-like_superfamily"/>
</dbReference>
<protein>
    <submittedName>
        <fullName evidence="4">Response regulator</fullName>
    </submittedName>
</protein>
<dbReference type="Pfam" id="PF00072">
    <property type="entry name" value="Response_reg"/>
    <property type="match status" value="1"/>
</dbReference>
<dbReference type="PANTHER" id="PTHR44591">
    <property type="entry name" value="STRESS RESPONSE REGULATOR PROTEIN 1"/>
    <property type="match status" value="1"/>
</dbReference>
<feature type="domain" description="Response regulatory" evidence="3">
    <location>
        <begin position="13"/>
        <end position="127"/>
    </location>
</feature>
<accession>A0A9X1DF05</accession>
<dbReference type="RefSeq" id="WP_214624599.1">
    <property type="nucleotide sequence ID" value="NZ_JAHGAW010000010.1"/>
</dbReference>
<dbReference type="EMBL" id="JAHGAW010000010">
    <property type="protein sequence ID" value="MBT2188343.1"/>
    <property type="molecule type" value="Genomic_DNA"/>
</dbReference>
<dbReference type="GO" id="GO:0000160">
    <property type="term" value="P:phosphorelay signal transduction system"/>
    <property type="evidence" value="ECO:0007669"/>
    <property type="project" value="InterPro"/>
</dbReference>
<evidence type="ECO:0000313" key="5">
    <source>
        <dbReference type="Proteomes" id="UP001138757"/>
    </source>
</evidence>
<organism evidence="4 5">
    <name type="scientific">Sphingobium nicotianae</name>
    <dbReference type="NCBI Taxonomy" id="2782607"/>
    <lineage>
        <taxon>Bacteria</taxon>
        <taxon>Pseudomonadati</taxon>
        <taxon>Pseudomonadota</taxon>
        <taxon>Alphaproteobacteria</taxon>
        <taxon>Sphingomonadales</taxon>
        <taxon>Sphingomonadaceae</taxon>
        <taxon>Sphingobium</taxon>
    </lineage>
</organism>
<feature type="modified residue" description="4-aspartylphosphate" evidence="2">
    <location>
        <position position="62"/>
    </location>
</feature>
<dbReference type="InterPro" id="IPR001789">
    <property type="entry name" value="Sig_transdc_resp-reg_receiver"/>
</dbReference>
<dbReference type="InterPro" id="IPR050595">
    <property type="entry name" value="Bact_response_regulator"/>
</dbReference>
<gene>
    <name evidence="4" type="ORF">KK488_15410</name>
</gene>
<dbReference type="Proteomes" id="UP001138757">
    <property type="component" value="Unassembled WGS sequence"/>
</dbReference>
<dbReference type="PANTHER" id="PTHR44591:SF25">
    <property type="entry name" value="CHEMOTAXIS TWO-COMPONENT RESPONSE REGULATOR"/>
    <property type="match status" value="1"/>
</dbReference>
<dbReference type="SUPFAM" id="SSF52172">
    <property type="entry name" value="CheY-like"/>
    <property type="match status" value="1"/>
</dbReference>
<dbReference type="SMART" id="SM00448">
    <property type="entry name" value="REC"/>
    <property type="match status" value="1"/>
</dbReference>
<name>A0A9X1DF05_9SPHN</name>
<evidence type="ECO:0000256" key="2">
    <source>
        <dbReference type="PROSITE-ProRule" id="PRU00169"/>
    </source>
</evidence>
<keyword evidence="5" id="KW-1185">Reference proteome</keyword>